<dbReference type="InterPro" id="IPR002048">
    <property type="entry name" value="EF_hand_dom"/>
</dbReference>
<gene>
    <name evidence="6" type="ORF">C1SCF055_LOCUS18452</name>
</gene>
<evidence type="ECO:0000256" key="2">
    <source>
        <dbReference type="ARBA" id="ARBA00022737"/>
    </source>
</evidence>
<dbReference type="PROSITE" id="PS50222">
    <property type="entry name" value="EF_HAND_2"/>
    <property type="match status" value="2"/>
</dbReference>
<evidence type="ECO:0000313" key="8">
    <source>
        <dbReference type="EMBL" id="CAL4778865.1"/>
    </source>
</evidence>
<dbReference type="AlphaFoldDB" id="A0A9P1CIZ6"/>
<keyword evidence="9" id="KW-1185">Reference proteome</keyword>
<keyword evidence="8" id="KW-0808">Transferase</keyword>
<feature type="domain" description="EF-hand" evidence="5">
    <location>
        <begin position="29"/>
        <end position="65"/>
    </location>
</feature>
<dbReference type="SUPFAM" id="SSF47473">
    <property type="entry name" value="EF-hand"/>
    <property type="match status" value="1"/>
</dbReference>
<evidence type="ECO:0000313" key="9">
    <source>
        <dbReference type="Proteomes" id="UP001152797"/>
    </source>
</evidence>
<feature type="domain" description="EF-hand" evidence="5">
    <location>
        <begin position="1"/>
        <end position="28"/>
    </location>
</feature>
<dbReference type="Pfam" id="PF13499">
    <property type="entry name" value="EF-hand_7"/>
    <property type="match status" value="1"/>
</dbReference>
<organism evidence="6">
    <name type="scientific">Cladocopium goreaui</name>
    <dbReference type="NCBI Taxonomy" id="2562237"/>
    <lineage>
        <taxon>Eukaryota</taxon>
        <taxon>Sar</taxon>
        <taxon>Alveolata</taxon>
        <taxon>Dinophyceae</taxon>
        <taxon>Suessiales</taxon>
        <taxon>Symbiodiniaceae</taxon>
        <taxon>Cladocopium</taxon>
    </lineage>
</organism>
<keyword evidence="1" id="KW-0479">Metal-binding</keyword>
<dbReference type="OrthoDB" id="191686at2759"/>
<evidence type="ECO:0000256" key="3">
    <source>
        <dbReference type="ARBA" id="ARBA00022837"/>
    </source>
</evidence>
<dbReference type="PANTHER" id="PTHR45942">
    <property type="entry name" value="PROTEIN PHOSPATASE 3 REGULATORY SUBUNIT B ALPHA ISOFORM TYPE 1"/>
    <property type="match status" value="1"/>
</dbReference>
<reference evidence="6" key="1">
    <citation type="submission" date="2022-10" db="EMBL/GenBank/DDBJ databases">
        <authorList>
            <person name="Chen Y."/>
            <person name="Dougan E. K."/>
            <person name="Chan C."/>
            <person name="Rhodes N."/>
            <person name="Thang M."/>
        </authorList>
    </citation>
    <scope>NUCLEOTIDE SEQUENCE</scope>
</reference>
<evidence type="ECO:0000313" key="6">
    <source>
        <dbReference type="EMBL" id="CAI3991553.1"/>
    </source>
</evidence>
<comment type="caution">
    <text evidence="6">The sequence shown here is derived from an EMBL/GenBank/DDBJ whole genome shotgun (WGS) entry which is preliminary data.</text>
</comment>
<sequence length="210" mass="23221">MLSRLDLDGSGVIDYTEFCAAGIGERVSLEEDVLWAAFKAFDVQDDDGRITKDEITQVLRSVDVNKLWTAEVCQDVAEEIFANFDQNGDGSLDFEDPGPKGHSTVPLQCEDDEIDPEERQLIVPWQQSSIGPVDELESDLRIGKADKAYHILTKLDDVQRSRTPTHSQGHCCAANQRRGGGCSPLRVRCLVPTNQAGSRTRDVCGLKDNE</sequence>
<name>A0A9P1CIZ6_9DINO</name>
<accession>A0A9P1CIZ6</accession>
<dbReference type="Gene3D" id="1.10.238.10">
    <property type="entry name" value="EF-hand"/>
    <property type="match status" value="1"/>
</dbReference>
<feature type="region of interest" description="Disordered" evidence="4">
    <location>
        <begin position="88"/>
        <end position="107"/>
    </location>
</feature>
<protein>
    <submittedName>
        <fullName evidence="8">Calcium-dependent protein kinase 3 (PfCDPK3)</fullName>
    </submittedName>
</protein>
<dbReference type="GO" id="GO:0016301">
    <property type="term" value="F:kinase activity"/>
    <property type="evidence" value="ECO:0007669"/>
    <property type="project" value="UniProtKB-KW"/>
</dbReference>
<evidence type="ECO:0000313" key="7">
    <source>
        <dbReference type="EMBL" id="CAL1144928.1"/>
    </source>
</evidence>
<dbReference type="CDD" id="cd00051">
    <property type="entry name" value="EFh"/>
    <property type="match status" value="1"/>
</dbReference>
<dbReference type="EMBL" id="CAMXCT030001602">
    <property type="protein sequence ID" value="CAL4778865.1"/>
    <property type="molecule type" value="Genomic_DNA"/>
</dbReference>
<dbReference type="Proteomes" id="UP001152797">
    <property type="component" value="Unassembled WGS sequence"/>
</dbReference>
<dbReference type="InterPro" id="IPR018247">
    <property type="entry name" value="EF_Hand_1_Ca_BS"/>
</dbReference>
<evidence type="ECO:0000256" key="4">
    <source>
        <dbReference type="SAM" id="MobiDB-lite"/>
    </source>
</evidence>
<evidence type="ECO:0000259" key="5">
    <source>
        <dbReference type="PROSITE" id="PS50222"/>
    </source>
</evidence>
<dbReference type="Pfam" id="PF13202">
    <property type="entry name" value="EF-hand_5"/>
    <property type="match status" value="1"/>
</dbReference>
<keyword evidence="3" id="KW-0106">Calcium</keyword>
<dbReference type="EMBL" id="CAMXCT020001602">
    <property type="protein sequence ID" value="CAL1144928.1"/>
    <property type="molecule type" value="Genomic_DNA"/>
</dbReference>
<keyword evidence="8" id="KW-0418">Kinase</keyword>
<evidence type="ECO:0000256" key="1">
    <source>
        <dbReference type="ARBA" id="ARBA00022723"/>
    </source>
</evidence>
<proteinExistence type="predicted"/>
<keyword evidence="2" id="KW-0677">Repeat</keyword>
<dbReference type="GO" id="GO:0005509">
    <property type="term" value="F:calcium ion binding"/>
    <property type="evidence" value="ECO:0007669"/>
    <property type="project" value="InterPro"/>
</dbReference>
<dbReference type="PROSITE" id="PS00018">
    <property type="entry name" value="EF_HAND_1"/>
    <property type="match status" value="1"/>
</dbReference>
<dbReference type="EMBL" id="CAMXCT010001602">
    <property type="protein sequence ID" value="CAI3991553.1"/>
    <property type="molecule type" value="Genomic_DNA"/>
</dbReference>
<reference evidence="7" key="2">
    <citation type="submission" date="2024-04" db="EMBL/GenBank/DDBJ databases">
        <authorList>
            <person name="Chen Y."/>
            <person name="Shah S."/>
            <person name="Dougan E. K."/>
            <person name="Thang M."/>
            <person name="Chan C."/>
        </authorList>
    </citation>
    <scope>NUCLEOTIDE SEQUENCE [LARGE SCALE GENOMIC DNA]</scope>
</reference>
<dbReference type="InterPro" id="IPR011992">
    <property type="entry name" value="EF-hand-dom_pair"/>
</dbReference>